<protein>
    <submittedName>
        <fullName evidence="1">Uncharacterized protein</fullName>
    </submittedName>
</protein>
<gene>
    <name evidence="1" type="ORF">Sradi_3826300</name>
</gene>
<reference evidence="1" key="1">
    <citation type="submission" date="2020-06" db="EMBL/GenBank/DDBJ databases">
        <authorList>
            <person name="Li T."/>
            <person name="Hu X."/>
            <person name="Zhang T."/>
            <person name="Song X."/>
            <person name="Zhang H."/>
            <person name="Dai N."/>
            <person name="Sheng W."/>
            <person name="Hou X."/>
            <person name="Wei L."/>
        </authorList>
    </citation>
    <scope>NUCLEOTIDE SEQUENCE</scope>
    <source>
        <strain evidence="1">G02</strain>
        <tissue evidence="1">Leaf</tissue>
    </source>
</reference>
<proteinExistence type="predicted"/>
<name>A0AAW2Q1E8_SESRA</name>
<accession>A0AAW2Q1E8</accession>
<dbReference type="EMBL" id="JACGWJ010000016">
    <property type="protein sequence ID" value="KAL0361418.1"/>
    <property type="molecule type" value="Genomic_DNA"/>
</dbReference>
<comment type="caution">
    <text evidence="1">The sequence shown here is derived from an EMBL/GenBank/DDBJ whole genome shotgun (WGS) entry which is preliminary data.</text>
</comment>
<evidence type="ECO:0000313" key="1">
    <source>
        <dbReference type="EMBL" id="KAL0361418.1"/>
    </source>
</evidence>
<sequence>MAVTCTRWLYFRFVREVTVSLMRLSKALSGAVRVCSEDGEFQEEDPSPIITWQWYLLCAWRYVVLWKKLWPQSLPE</sequence>
<organism evidence="1">
    <name type="scientific">Sesamum radiatum</name>
    <name type="common">Black benniseed</name>
    <dbReference type="NCBI Taxonomy" id="300843"/>
    <lineage>
        <taxon>Eukaryota</taxon>
        <taxon>Viridiplantae</taxon>
        <taxon>Streptophyta</taxon>
        <taxon>Embryophyta</taxon>
        <taxon>Tracheophyta</taxon>
        <taxon>Spermatophyta</taxon>
        <taxon>Magnoliopsida</taxon>
        <taxon>eudicotyledons</taxon>
        <taxon>Gunneridae</taxon>
        <taxon>Pentapetalae</taxon>
        <taxon>asterids</taxon>
        <taxon>lamiids</taxon>
        <taxon>Lamiales</taxon>
        <taxon>Pedaliaceae</taxon>
        <taxon>Sesamum</taxon>
    </lineage>
</organism>
<reference evidence="1" key="2">
    <citation type="journal article" date="2024" name="Plant">
        <title>Genomic evolution and insights into agronomic trait innovations of Sesamum species.</title>
        <authorList>
            <person name="Miao H."/>
            <person name="Wang L."/>
            <person name="Qu L."/>
            <person name="Liu H."/>
            <person name="Sun Y."/>
            <person name="Le M."/>
            <person name="Wang Q."/>
            <person name="Wei S."/>
            <person name="Zheng Y."/>
            <person name="Lin W."/>
            <person name="Duan Y."/>
            <person name="Cao H."/>
            <person name="Xiong S."/>
            <person name="Wang X."/>
            <person name="Wei L."/>
            <person name="Li C."/>
            <person name="Ma Q."/>
            <person name="Ju M."/>
            <person name="Zhao R."/>
            <person name="Li G."/>
            <person name="Mu C."/>
            <person name="Tian Q."/>
            <person name="Mei H."/>
            <person name="Zhang T."/>
            <person name="Gao T."/>
            <person name="Zhang H."/>
        </authorList>
    </citation>
    <scope>NUCLEOTIDE SEQUENCE</scope>
    <source>
        <strain evidence="1">G02</strain>
    </source>
</reference>
<dbReference type="AlphaFoldDB" id="A0AAW2Q1E8"/>